<feature type="transmembrane region" description="Helical" evidence="1">
    <location>
        <begin position="6"/>
        <end position="27"/>
    </location>
</feature>
<keyword evidence="1" id="KW-0812">Transmembrane</keyword>
<dbReference type="AlphaFoldDB" id="A0A075NWR9"/>
<feature type="transmembrane region" description="Helical" evidence="1">
    <location>
        <begin position="139"/>
        <end position="157"/>
    </location>
</feature>
<dbReference type="Proteomes" id="UP000056090">
    <property type="component" value="Chromosome"/>
</dbReference>
<proteinExistence type="predicted"/>
<organism evidence="2 3">
    <name type="scientific">Alteromonas australica</name>
    <dbReference type="NCBI Taxonomy" id="589873"/>
    <lineage>
        <taxon>Bacteria</taxon>
        <taxon>Pseudomonadati</taxon>
        <taxon>Pseudomonadota</taxon>
        <taxon>Gammaproteobacteria</taxon>
        <taxon>Alteromonadales</taxon>
        <taxon>Alteromonadaceae</taxon>
        <taxon>Alteromonas/Salinimonas group</taxon>
        <taxon>Alteromonas</taxon>
    </lineage>
</organism>
<keyword evidence="1" id="KW-0472">Membrane</keyword>
<sequence length="170" mass="19437">MIGKRLLNLALGLFVLCIGTIISYASIKLFYFVPAPTDLTKSVGVVESYEVESYRVKIKLRGIDNAYYYLNILGNKENLVSSMKTNNLKVIELLHYDLNLDLINYFSKDSIIAIYQVSVDGNEIQSFESAITSIDRNKYCFYIVSFFVVLYGLYTISKFSRLWEVNKGAE</sequence>
<name>A0A075NWR9_9ALTE</name>
<protein>
    <submittedName>
        <fullName evidence="2">Uncharacterized protein</fullName>
    </submittedName>
</protein>
<dbReference type="RefSeq" id="WP_044056109.1">
    <property type="nucleotide sequence ID" value="NZ_CBCSKJ010000002.1"/>
</dbReference>
<dbReference type="EMBL" id="CP008849">
    <property type="protein sequence ID" value="AIF97916.1"/>
    <property type="molecule type" value="Genomic_DNA"/>
</dbReference>
<evidence type="ECO:0000313" key="3">
    <source>
        <dbReference type="Proteomes" id="UP000056090"/>
    </source>
</evidence>
<keyword evidence="3" id="KW-1185">Reference proteome</keyword>
<evidence type="ECO:0000256" key="1">
    <source>
        <dbReference type="SAM" id="Phobius"/>
    </source>
</evidence>
<dbReference type="KEGG" id="aal:EP13_03940"/>
<keyword evidence="1" id="KW-1133">Transmembrane helix</keyword>
<evidence type="ECO:0000313" key="2">
    <source>
        <dbReference type="EMBL" id="AIF97916.1"/>
    </source>
</evidence>
<reference evidence="2 3" key="1">
    <citation type="submission" date="2014-06" db="EMBL/GenBank/DDBJ databases">
        <title>Genomes of Alteromonas australica, a world apart.</title>
        <authorList>
            <person name="Gonzaga A."/>
            <person name="Lopez-Perez M."/>
            <person name="Rodriguez-Valera F."/>
        </authorList>
    </citation>
    <scope>NUCLEOTIDE SEQUENCE [LARGE SCALE GENOMIC DNA]</scope>
    <source>
        <strain evidence="2 3">H 17</strain>
    </source>
</reference>
<dbReference type="GeneID" id="78254088"/>
<gene>
    <name evidence="2" type="ORF">EP13_03940</name>
</gene>
<accession>A0A075NWR9</accession>